<dbReference type="OrthoDB" id="3253416at2759"/>
<dbReference type="Proteomes" id="UP000008063">
    <property type="component" value="Unassembled WGS sequence"/>
</dbReference>
<dbReference type="EMBL" id="GL945519">
    <property type="protein sequence ID" value="EGN92001.1"/>
    <property type="molecule type" value="Genomic_DNA"/>
</dbReference>
<organism evidence="2">
    <name type="scientific">Serpula lacrymans var. lacrymans (strain S7.3)</name>
    <name type="common">Dry rot fungus</name>
    <dbReference type="NCBI Taxonomy" id="936435"/>
    <lineage>
        <taxon>Eukaryota</taxon>
        <taxon>Fungi</taxon>
        <taxon>Dikarya</taxon>
        <taxon>Basidiomycota</taxon>
        <taxon>Agaricomycotina</taxon>
        <taxon>Agaricomycetes</taxon>
        <taxon>Agaricomycetidae</taxon>
        <taxon>Boletales</taxon>
        <taxon>Coniophorineae</taxon>
        <taxon>Serpulaceae</taxon>
        <taxon>Serpula</taxon>
    </lineage>
</organism>
<proteinExistence type="predicted"/>
<dbReference type="AlphaFoldDB" id="F8QI65"/>
<gene>
    <name evidence="1" type="ORF">SERLA73DRAFT_157260</name>
</gene>
<keyword evidence="2" id="KW-1185">Reference proteome</keyword>
<reference evidence="2" key="1">
    <citation type="journal article" date="2011" name="Science">
        <title>The plant cell wall-decomposing machinery underlies the functional diversity of forest fungi.</title>
        <authorList>
            <person name="Eastwood D.C."/>
            <person name="Floudas D."/>
            <person name="Binder M."/>
            <person name="Majcherczyk A."/>
            <person name="Schneider P."/>
            <person name="Aerts A."/>
            <person name="Asiegbu F.O."/>
            <person name="Baker S.E."/>
            <person name="Barry K."/>
            <person name="Bendiksby M."/>
            <person name="Blumentritt M."/>
            <person name="Coutinho P.M."/>
            <person name="Cullen D."/>
            <person name="de Vries R.P."/>
            <person name="Gathman A."/>
            <person name="Goodell B."/>
            <person name="Henrissat B."/>
            <person name="Ihrmark K."/>
            <person name="Kauserud H."/>
            <person name="Kohler A."/>
            <person name="LaButti K."/>
            <person name="Lapidus A."/>
            <person name="Lavin J.L."/>
            <person name="Lee Y.-H."/>
            <person name="Lindquist E."/>
            <person name="Lilly W."/>
            <person name="Lucas S."/>
            <person name="Morin E."/>
            <person name="Murat C."/>
            <person name="Oguiza J.A."/>
            <person name="Park J."/>
            <person name="Pisabarro A.G."/>
            <person name="Riley R."/>
            <person name="Rosling A."/>
            <person name="Salamov A."/>
            <person name="Schmidt O."/>
            <person name="Schmutz J."/>
            <person name="Skrede I."/>
            <person name="Stenlid J."/>
            <person name="Wiebenga A."/>
            <person name="Xie X."/>
            <person name="Kuees U."/>
            <person name="Hibbett D.S."/>
            <person name="Hoffmeister D."/>
            <person name="Hoegberg N."/>
            <person name="Martin F."/>
            <person name="Grigoriev I.V."/>
            <person name="Watkinson S.C."/>
        </authorList>
    </citation>
    <scope>NUCLEOTIDE SEQUENCE [LARGE SCALE GENOMIC DNA]</scope>
    <source>
        <strain evidence="2">strain S7.3</strain>
    </source>
</reference>
<name>F8QI65_SERL3</name>
<accession>F8QI65</accession>
<evidence type="ECO:0000313" key="2">
    <source>
        <dbReference type="Proteomes" id="UP000008063"/>
    </source>
</evidence>
<dbReference type="InParanoid" id="F8QI65"/>
<dbReference type="HOGENOM" id="CLU_035160_0_0_1"/>
<sequence>MQEERKCLSPGERKDLIELQNMATKDKQDLSEEQKEELLQRLANNRIHKATSMYSASLITFPYEWECTAIFFVTPEYINHLAQPTWYGSDNSLNFLQDVLKIDPGEVSRLFALWECTCNQNTSELDTLAVVHSQCVELIQTGLNCLLNNGAVSMNYVNYKTAIVQTHKVRLVNWPTGLKFVNPSFIGTVGDIQTLRNSLRTSKYHWEKLKRLQQMAHKLNLERCQEAGEIVGKPQKQRSDAGTKCK</sequence>
<evidence type="ECO:0000313" key="1">
    <source>
        <dbReference type="EMBL" id="EGN92001.1"/>
    </source>
</evidence>
<dbReference type="STRING" id="936435.F8QI65"/>
<protein>
    <submittedName>
        <fullName evidence="1">Uncharacterized protein</fullName>
    </submittedName>
</protein>